<comment type="caution">
    <text evidence="4">The sequence shown here is derived from an EMBL/GenBank/DDBJ whole genome shotgun (WGS) entry which is preliminary data.</text>
</comment>
<evidence type="ECO:0000313" key="5">
    <source>
        <dbReference type="Proteomes" id="UP000240708"/>
    </source>
</evidence>
<dbReference type="InterPro" id="IPR003140">
    <property type="entry name" value="PLipase/COase/thioEstase"/>
</dbReference>
<dbReference type="InterPro" id="IPR029058">
    <property type="entry name" value="AB_hydrolase_fold"/>
</dbReference>
<evidence type="ECO:0000259" key="3">
    <source>
        <dbReference type="Pfam" id="PF02230"/>
    </source>
</evidence>
<dbReference type="OrthoDB" id="9801763at2"/>
<dbReference type="GO" id="GO:0016787">
    <property type="term" value="F:hydrolase activity"/>
    <property type="evidence" value="ECO:0007669"/>
    <property type="project" value="UniProtKB-KW"/>
</dbReference>
<evidence type="ECO:0000313" key="4">
    <source>
        <dbReference type="EMBL" id="PSL05538.1"/>
    </source>
</evidence>
<dbReference type="SUPFAM" id="SSF53474">
    <property type="entry name" value="alpha/beta-Hydrolases"/>
    <property type="match status" value="1"/>
</dbReference>
<dbReference type="AlphaFoldDB" id="A0A2P8E807"/>
<dbReference type="Proteomes" id="UP000240708">
    <property type="component" value="Unassembled WGS sequence"/>
</dbReference>
<evidence type="ECO:0000256" key="1">
    <source>
        <dbReference type="ARBA" id="ARBA00006499"/>
    </source>
</evidence>
<keyword evidence="5" id="KW-1185">Reference proteome</keyword>
<organism evidence="4 5">
    <name type="scientific">Cecembia rubra</name>
    <dbReference type="NCBI Taxonomy" id="1485585"/>
    <lineage>
        <taxon>Bacteria</taxon>
        <taxon>Pseudomonadati</taxon>
        <taxon>Bacteroidota</taxon>
        <taxon>Cytophagia</taxon>
        <taxon>Cytophagales</taxon>
        <taxon>Cyclobacteriaceae</taxon>
        <taxon>Cecembia</taxon>
    </lineage>
</organism>
<dbReference type="PANTHER" id="PTHR10655:SF17">
    <property type="entry name" value="LYSOPHOSPHOLIPASE-LIKE PROTEIN 1"/>
    <property type="match status" value="1"/>
</dbReference>
<dbReference type="Pfam" id="PF02230">
    <property type="entry name" value="Abhydrolase_2"/>
    <property type="match status" value="1"/>
</dbReference>
<name>A0A2P8E807_9BACT</name>
<sequence length="203" mass="22377">MPETILRGKPLEEAKKVAVMVHGRGGNTASILGLADYLHLDDFALVAPQAPGNTWYPYSFMAPDKSNEPSFSNSLKTLDGIVEDLKAKGFDSEQVFFIGFSQGACLSLEYTAQKAQKWGGVIAFTGGLIGEQFNPSKYGGDFDGCPVFFGSSYQDMHVPLSRIEESALQFEKMGANVKKLIFPDTNHTIRQEEIDWVNENILK</sequence>
<dbReference type="Gene3D" id="3.40.50.1820">
    <property type="entry name" value="alpha/beta hydrolase"/>
    <property type="match status" value="1"/>
</dbReference>
<reference evidence="4 5" key="1">
    <citation type="submission" date="2018-03" db="EMBL/GenBank/DDBJ databases">
        <title>Genomic Encyclopedia of Archaeal and Bacterial Type Strains, Phase II (KMG-II): from individual species to whole genera.</title>
        <authorList>
            <person name="Goeker M."/>
        </authorList>
    </citation>
    <scope>NUCLEOTIDE SEQUENCE [LARGE SCALE GENOMIC DNA]</scope>
    <source>
        <strain evidence="4 5">DSM 28057</strain>
    </source>
</reference>
<dbReference type="PANTHER" id="PTHR10655">
    <property type="entry name" value="LYSOPHOSPHOLIPASE-RELATED"/>
    <property type="match status" value="1"/>
</dbReference>
<accession>A0A2P8E807</accession>
<dbReference type="RefSeq" id="WP_106566604.1">
    <property type="nucleotide sequence ID" value="NZ_JAUVYL010000096.1"/>
</dbReference>
<gene>
    <name evidence="4" type="ORF">CLV48_10348</name>
</gene>
<proteinExistence type="inferred from homology"/>
<comment type="similarity">
    <text evidence="1">Belongs to the AB hydrolase superfamily. AB hydrolase 2 family.</text>
</comment>
<keyword evidence="2" id="KW-0378">Hydrolase</keyword>
<protein>
    <submittedName>
        <fullName evidence="4">Phospholipase/carboxylesterase</fullName>
    </submittedName>
</protein>
<dbReference type="EMBL" id="PYGF01000003">
    <property type="protein sequence ID" value="PSL05538.1"/>
    <property type="molecule type" value="Genomic_DNA"/>
</dbReference>
<dbReference type="InterPro" id="IPR050565">
    <property type="entry name" value="LYPA1-2/EST-like"/>
</dbReference>
<feature type="domain" description="Phospholipase/carboxylesterase/thioesterase" evidence="3">
    <location>
        <begin position="12"/>
        <end position="201"/>
    </location>
</feature>
<evidence type="ECO:0000256" key="2">
    <source>
        <dbReference type="ARBA" id="ARBA00022801"/>
    </source>
</evidence>